<dbReference type="Proteomes" id="UP000018143">
    <property type="component" value="Unassembled WGS sequence"/>
</dbReference>
<evidence type="ECO:0000313" key="1">
    <source>
        <dbReference type="EMBL" id="GAD18987.1"/>
    </source>
</evidence>
<comment type="caution">
    <text evidence="1">The sequence shown here is derived from an EMBL/GenBank/DDBJ whole genome shotgun (WGS) entry which is preliminary data.</text>
</comment>
<evidence type="ECO:0000313" key="2">
    <source>
        <dbReference type="Proteomes" id="UP000018143"/>
    </source>
</evidence>
<accession>T1DW01</accession>
<proteinExistence type="predicted"/>
<dbReference type="AlphaFoldDB" id="T1DW01"/>
<gene>
    <name evidence="1" type="ORF">HFN_0118</name>
</gene>
<name>T1DW01_9HELI</name>
<keyword evidence="2" id="KW-1185">Reference proteome</keyword>
<dbReference type="EMBL" id="BASD01000011">
    <property type="protein sequence ID" value="GAD18987.1"/>
    <property type="molecule type" value="Genomic_DNA"/>
</dbReference>
<sequence length="45" mass="5214">MLRQIEKQNLVLELIRDVECAGDHILYIVILVCVECALGRWAMKD</sequence>
<protein>
    <submittedName>
        <fullName evidence="1">Uncharacterized protein</fullName>
    </submittedName>
</protein>
<dbReference type="STRING" id="1325130.HFN_0118"/>
<reference evidence="1 2" key="1">
    <citation type="journal article" date="2013" name="Genome Announc.">
        <title>Draft Genome Sequence of Helicobacter fennelliae Strain MRY12-0050, Isolated from a Bacteremia Patient.</title>
        <authorList>
            <person name="Rimbara E."/>
            <person name="Matsui M."/>
            <person name="Mori S."/>
            <person name="Suzuki S."/>
            <person name="Suzuki M."/>
            <person name="Kim H."/>
            <person name="Sekizuka T."/>
            <person name="Kuroda M."/>
            <person name="Shibayama K."/>
        </authorList>
    </citation>
    <scope>NUCLEOTIDE SEQUENCE [LARGE SCALE GENOMIC DNA]</scope>
    <source>
        <strain evidence="1 2">MRY12-0050</strain>
    </source>
</reference>
<organism evidence="1 2">
    <name type="scientific">Helicobacter fennelliae MRY12-0050</name>
    <dbReference type="NCBI Taxonomy" id="1325130"/>
    <lineage>
        <taxon>Bacteria</taxon>
        <taxon>Pseudomonadati</taxon>
        <taxon>Campylobacterota</taxon>
        <taxon>Epsilonproteobacteria</taxon>
        <taxon>Campylobacterales</taxon>
        <taxon>Helicobacteraceae</taxon>
        <taxon>Helicobacter</taxon>
    </lineage>
</organism>